<dbReference type="EMBL" id="DWZA01000100">
    <property type="protein sequence ID" value="HJA72251.1"/>
    <property type="molecule type" value="Genomic_DNA"/>
</dbReference>
<dbReference type="AlphaFoldDB" id="A0A9D2KQN9"/>
<comment type="caution">
    <text evidence="1">The sequence shown here is derived from an EMBL/GenBank/DDBJ whole genome shotgun (WGS) entry which is preliminary data.</text>
</comment>
<reference evidence="1" key="1">
    <citation type="journal article" date="2021" name="PeerJ">
        <title>Extensive microbial diversity within the chicken gut microbiome revealed by metagenomics and culture.</title>
        <authorList>
            <person name="Gilroy R."/>
            <person name="Ravi A."/>
            <person name="Getino M."/>
            <person name="Pursley I."/>
            <person name="Horton D.L."/>
            <person name="Alikhan N.F."/>
            <person name="Baker D."/>
            <person name="Gharbi K."/>
            <person name="Hall N."/>
            <person name="Watson M."/>
            <person name="Adriaenssens E.M."/>
            <person name="Foster-Nyarko E."/>
            <person name="Jarju S."/>
            <person name="Secka A."/>
            <person name="Antonio M."/>
            <person name="Oren A."/>
            <person name="Chaudhuri R.R."/>
            <person name="La Ragione R."/>
            <person name="Hildebrand F."/>
            <person name="Pallen M.J."/>
        </authorList>
    </citation>
    <scope>NUCLEOTIDE SEQUENCE</scope>
    <source>
        <strain evidence="1">CHK178-16964</strain>
    </source>
</reference>
<sequence length="88" mass="10399">MKMVQCSLDFSGMTHDELVDYFAGLSKNELLHLSFVLDKSMKMLLMRDYEHVWQAGFGDVLETWLHHSQLELSKRALRKYEDEELPHV</sequence>
<dbReference type="Proteomes" id="UP000823900">
    <property type="component" value="Unassembled WGS sequence"/>
</dbReference>
<organism evidence="1 2">
    <name type="scientific">Candidatus Lachnoclostridium stercoravium</name>
    <dbReference type="NCBI Taxonomy" id="2838633"/>
    <lineage>
        <taxon>Bacteria</taxon>
        <taxon>Bacillati</taxon>
        <taxon>Bacillota</taxon>
        <taxon>Clostridia</taxon>
        <taxon>Lachnospirales</taxon>
        <taxon>Lachnospiraceae</taxon>
    </lineage>
</organism>
<name>A0A9D2KQN9_9FIRM</name>
<accession>A0A9D2KQN9</accession>
<evidence type="ECO:0000313" key="1">
    <source>
        <dbReference type="EMBL" id="HJA72251.1"/>
    </source>
</evidence>
<reference evidence="1" key="2">
    <citation type="submission" date="2021-04" db="EMBL/GenBank/DDBJ databases">
        <authorList>
            <person name="Gilroy R."/>
        </authorList>
    </citation>
    <scope>NUCLEOTIDE SEQUENCE</scope>
    <source>
        <strain evidence="1">CHK178-16964</strain>
    </source>
</reference>
<protein>
    <submittedName>
        <fullName evidence="1">Uncharacterized protein</fullName>
    </submittedName>
</protein>
<evidence type="ECO:0000313" key="2">
    <source>
        <dbReference type="Proteomes" id="UP000823900"/>
    </source>
</evidence>
<gene>
    <name evidence="1" type="ORF">IAA07_11880</name>
</gene>
<proteinExistence type="predicted"/>